<dbReference type="Proteomes" id="UP000254282">
    <property type="component" value="Unassembled WGS sequence"/>
</dbReference>
<protein>
    <submittedName>
        <fullName evidence="1">Uncharacterized protein</fullName>
    </submittedName>
</protein>
<sequence>MNIHKTDLAFWDNILNYTKNTTDRAVSHQLISIFGSLKDDIRNNNSFIEIVKSHFILQRDNVIRGTEQIVGNTILNTSDSKLLLELIKLLFDNNFSFNIDSIYTIDFKPKLVEKIKKFSSDHDFKKSLIDFCFNDESRLLSNDFLNEILNEIGLSSQNIIDILELKIVNGSSLYAVCKFFTEDSIDTIVHKYSEGSLNFDKKEDVQSIRNWMSHHNLNLALHWQQKFIEIGFVFSGLLFNAEQREKARNDYESFKKKNFSLLFDKELLKEEIKHYFESNDLIEITQPEFQKLFWKWYDDTGYHGLRYTAHAVIEMAFRKFTNLEINKVLELLNDEYFYLSIIKSVLSHNSANSYHLSSSDRRFVCSLAEILESKIDYKNVIIFHGLNSDRFTATENFEYIKLLLFFDLKYNIIRKKDFYLNVLEYGNWSENHGNDSSSFINFAKSRMIELCERTEELDLKVIENINNKILIYYAERDHVEYAIENNLQESFATIGQAIINDRFLFDQFGILENYLSKISDPLSFLKSCCSDITSHLCWQAVKNIKEQYNDDGYILVIARSYLDSEETNFIEKAVNILFYLNQNDSLYHYDKMLDKMIGIQHGDSSGSLPNDVAAYTHLNELNLLESLFYKIFVEVSNGSFYLHQSREFLRILIANLSQSDDGSDLLMPILLKIKNDLDDKSTQTFHINHLIEISENSRLKQKSKKMEFNDVLKILN</sequence>
<name>A0A381FPT5_9FLAO</name>
<evidence type="ECO:0000313" key="2">
    <source>
        <dbReference type="Proteomes" id="UP000254282"/>
    </source>
</evidence>
<evidence type="ECO:0000313" key="1">
    <source>
        <dbReference type="EMBL" id="SUX48555.1"/>
    </source>
</evidence>
<organism evidence="1 2">
    <name type="scientific">Chryseobacterium indoltheticum</name>
    <dbReference type="NCBI Taxonomy" id="254"/>
    <lineage>
        <taxon>Bacteria</taxon>
        <taxon>Pseudomonadati</taxon>
        <taxon>Bacteroidota</taxon>
        <taxon>Flavobacteriia</taxon>
        <taxon>Flavobacteriales</taxon>
        <taxon>Weeksellaceae</taxon>
        <taxon>Chryseobacterium group</taxon>
        <taxon>Chryseobacterium</taxon>
    </lineage>
</organism>
<gene>
    <name evidence="1" type="ORF">NCTC13532_04173</name>
</gene>
<dbReference type="EMBL" id="UFVR01000004">
    <property type="protein sequence ID" value="SUX48555.1"/>
    <property type="molecule type" value="Genomic_DNA"/>
</dbReference>
<proteinExistence type="predicted"/>
<accession>A0A381FPT5</accession>
<dbReference type="AlphaFoldDB" id="A0A381FPT5"/>
<reference evidence="1 2" key="1">
    <citation type="submission" date="2018-06" db="EMBL/GenBank/DDBJ databases">
        <authorList>
            <consortium name="Pathogen Informatics"/>
            <person name="Doyle S."/>
        </authorList>
    </citation>
    <scope>NUCLEOTIDE SEQUENCE [LARGE SCALE GENOMIC DNA]</scope>
    <source>
        <strain evidence="1 2">NCTC13532</strain>
    </source>
</reference>
<dbReference type="RefSeq" id="WP_115621634.1">
    <property type="nucleotide sequence ID" value="NZ_UFVR01000004.1"/>
</dbReference>